<sequence>MMSYHLPSSGSPPNYYPPQHILQPHVTPPQSRQETTSSENAPNTPARRQACDEAKPSCMRCSHGQRDVLYMAIRCNPARRKSTSRKDSLELDGRPSTAGSSISEGSTPPTRDHTPPRSHPVELDLPPLASGEQHRYEPYFQLHRHPLPTSDSFRRHEDRFAYTHPSDSSSSLQMDPLPENATYVPQHRYDHSYTSHTGAARASTGLGMRAGEHISPPTHPIMDPYYPPMTVRNMMGHDSPHELHHRYR</sequence>
<comment type="caution">
    <text evidence="2">The sequence shown here is derived from an EMBL/GenBank/DDBJ whole genome shotgun (WGS) entry which is preliminary data.</text>
</comment>
<gene>
    <name evidence="2" type="ORF">BDP27DRAFT_1324341</name>
</gene>
<name>A0A9P5U8N9_9AGAR</name>
<evidence type="ECO:0000256" key="1">
    <source>
        <dbReference type="SAM" id="MobiDB-lite"/>
    </source>
</evidence>
<dbReference type="AlphaFoldDB" id="A0A9P5U8N9"/>
<evidence type="ECO:0000313" key="3">
    <source>
        <dbReference type="Proteomes" id="UP000772434"/>
    </source>
</evidence>
<feature type="compositionally biased region" description="Polar residues" evidence="1">
    <location>
        <begin position="97"/>
        <end position="109"/>
    </location>
</feature>
<keyword evidence="3" id="KW-1185">Reference proteome</keyword>
<protein>
    <submittedName>
        <fullName evidence="2">Uncharacterized protein</fullName>
    </submittedName>
</protein>
<feature type="compositionally biased region" description="Basic and acidic residues" evidence="1">
    <location>
        <begin position="110"/>
        <end position="122"/>
    </location>
</feature>
<feature type="region of interest" description="Disordered" evidence="1">
    <location>
        <begin position="1"/>
        <end position="59"/>
    </location>
</feature>
<dbReference type="OrthoDB" id="5419315at2759"/>
<proteinExistence type="predicted"/>
<dbReference type="EMBL" id="JADNRY010000044">
    <property type="protein sequence ID" value="KAF9070127.1"/>
    <property type="molecule type" value="Genomic_DNA"/>
</dbReference>
<evidence type="ECO:0000313" key="2">
    <source>
        <dbReference type="EMBL" id="KAF9070127.1"/>
    </source>
</evidence>
<organism evidence="2 3">
    <name type="scientific">Rhodocollybia butyracea</name>
    <dbReference type="NCBI Taxonomy" id="206335"/>
    <lineage>
        <taxon>Eukaryota</taxon>
        <taxon>Fungi</taxon>
        <taxon>Dikarya</taxon>
        <taxon>Basidiomycota</taxon>
        <taxon>Agaricomycotina</taxon>
        <taxon>Agaricomycetes</taxon>
        <taxon>Agaricomycetidae</taxon>
        <taxon>Agaricales</taxon>
        <taxon>Marasmiineae</taxon>
        <taxon>Omphalotaceae</taxon>
        <taxon>Rhodocollybia</taxon>
    </lineage>
</organism>
<accession>A0A9P5U8N9</accession>
<feature type="region of interest" description="Disordered" evidence="1">
    <location>
        <begin position="79"/>
        <end position="128"/>
    </location>
</feature>
<feature type="compositionally biased region" description="Polar residues" evidence="1">
    <location>
        <begin position="28"/>
        <end position="43"/>
    </location>
</feature>
<reference evidence="2" key="1">
    <citation type="submission" date="2020-11" db="EMBL/GenBank/DDBJ databases">
        <authorList>
            <consortium name="DOE Joint Genome Institute"/>
            <person name="Ahrendt S."/>
            <person name="Riley R."/>
            <person name="Andreopoulos W."/>
            <person name="Labutti K."/>
            <person name="Pangilinan J."/>
            <person name="Ruiz-Duenas F.J."/>
            <person name="Barrasa J.M."/>
            <person name="Sanchez-Garcia M."/>
            <person name="Camarero S."/>
            <person name="Miyauchi S."/>
            <person name="Serrano A."/>
            <person name="Linde D."/>
            <person name="Babiker R."/>
            <person name="Drula E."/>
            <person name="Ayuso-Fernandez I."/>
            <person name="Pacheco R."/>
            <person name="Padilla G."/>
            <person name="Ferreira P."/>
            <person name="Barriuso J."/>
            <person name="Kellner H."/>
            <person name="Castanera R."/>
            <person name="Alfaro M."/>
            <person name="Ramirez L."/>
            <person name="Pisabarro A.G."/>
            <person name="Kuo A."/>
            <person name="Tritt A."/>
            <person name="Lipzen A."/>
            <person name="He G."/>
            <person name="Yan M."/>
            <person name="Ng V."/>
            <person name="Cullen D."/>
            <person name="Martin F."/>
            <person name="Rosso M.-N."/>
            <person name="Henrissat B."/>
            <person name="Hibbett D."/>
            <person name="Martinez A.T."/>
            <person name="Grigoriev I.V."/>
        </authorList>
    </citation>
    <scope>NUCLEOTIDE SEQUENCE</scope>
    <source>
        <strain evidence="2">AH 40177</strain>
    </source>
</reference>
<dbReference type="Proteomes" id="UP000772434">
    <property type="component" value="Unassembled WGS sequence"/>
</dbReference>
<feature type="compositionally biased region" description="Basic and acidic residues" evidence="1">
    <location>
        <begin position="84"/>
        <end position="93"/>
    </location>
</feature>